<name>A0A1T5CAL7_9BACT</name>
<dbReference type="AlphaFoldDB" id="A0A1T5CAL7"/>
<evidence type="ECO:0000313" key="2">
    <source>
        <dbReference type="Proteomes" id="UP000190897"/>
    </source>
</evidence>
<sequence>MKTFHIEVTNESEEELITKILENLKQKGMIDFTEQHQDSPNSKAVPASEEQVQEIIDEAELGPYYSEKEAKNILNL</sequence>
<dbReference type="RefSeq" id="WP_082213550.1">
    <property type="nucleotide sequence ID" value="NZ_FUZA01000001.1"/>
</dbReference>
<dbReference type="EMBL" id="FUZA01000001">
    <property type="protein sequence ID" value="SKB56474.1"/>
    <property type="molecule type" value="Genomic_DNA"/>
</dbReference>
<reference evidence="2" key="1">
    <citation type="submission" date="2017-02" db="EMBL/GenBank/DDBJ databases">
        <authorList>
            <person name="Varghese N."/>
            <person name="Submissions S."/>
        </authorList>
    </citation>
    <scope>NUCLEOTIDE SEQUENCE [LARGE SCALE GENOMIC DNA]</scope>
    <source>
        <strain evidence="2">DSM 22270</strain>
    </source>
</reference>
<gene>
    <name evidence="1" type="ORF">SAMN05660293_01045</name>
</gene>
<accession>A0A1T5CAL7</accession>
<organism evidence="1 2">
    <name type="scientific">Dyadobacter psychrophilus</name>
    <dbReference type="NCBI Taxonomy" id="651661"/>
    <lineage>
        <taxon>Bacteria</taxon>
        <taxon>Pseudomonadati</taxon>
        <taxon>Bacteroidota</taxon>
        <taxon>Cytophagia</taxon>
        <taxon>Cytophagales</taxon>
        <taxon>Spirosomataceae</taxon>
        <taxon>Dyadobacter</taxon>
    </lineage>
</organism>
<keyword evidence="2" id="KW-1185">Reference proteome</keyword>
<protein>
    <submittedName>
        <fullName evidence="1">Uncharacterized protein</fullName>
    </submittedName>
</protein>
<dbReference type="Proteomes" id="UP000190897">
    <property type="component" value="Unassembled WGS sequence"/>
</dbReference>
<proteinExistence type="predicted"/>
<evidence type="ECO:0000313" key="1">
    <source>
        <dbReference type="EMBL" id="SKB56474.1"/>
    </source>
</evidence>
<dbReference type="OrthoDB" id="963412at2"/>